<evidence type="ECO:0000256" key="3">
    <source>
        <dbReference type="ARBA" id="ARBA00022837"/>
    </source>
</evidence>
<dbReference type="PANTHER" id="PTHR45942">
    <property type="entry name" value="PROTEIN PHOSPATASE 3 REGULATORY SUBUNIT B ALPHA ISOFORM TYPE 1"/>
    <property type="match status" value="1"/>
</dbReference>
<sequence length="178" mass="19710">MGALFSSDISPAVFKGISTNLATREQRRLYRRFMRLSRGAPVLSADQLSRIPELTTNPLRTRITSLFVDLPDNQISFASFLRNLEGLSIWGSLDDMLTFSFKVYDVDGDGIISASDIEAIIMCIIGDLETSVSPTLIENSVRNTLHGFSQTNEPITLELFSRTIKALPGAESRFAIAF</sequence>
<dbReference type="InterPro" id="IPR018247">
    <property type="entry name" value="EF_Hand_1_Ca_BS"/>
</dbReference>
<dbReference type="PROSITE" id="PS00018">
    <property type="entry name" value="EF_HAND_1"/>
    <property type="match status" value="1"/>
</dbReference>
<keyword evidence="6" id="KW-1185">Reference proteome</keyword>
<dbReference type="InterPro" id="IPR002048">
    <property type="entry name" value="EF_hand_dom"/>
</dbReference>
<dbReference type="AlphaFoldDB" id="A0A4Z1T2T7"/>
<keyword evidence="1" id="KW-0479">Metal-binding</keyword>
<proteinExistence type="predicted"/>
<evidence type="ECO:0000256" key="2">
    <source>
        <dbReference type="ARBA" id="ARBA00022737"/>
    </source>
</evidence>
<evidence type="ECO:0000259" key="4">
    <source>
        <dbReference type="PROSITE" id="PS50222"/>
    </source>
</evidence>
<evidence type="ECO:0000313" key="5">
    <source>
        <dbReference type="EMBL" id="TNJ29958.1"/>
    </source>
</evidence>
<evidence type="ECO:0000313" key="6">
    <source>
        <dbReference type="Proteomes" id="UP000315496"/>
    </source>
</evidence>
<accession>A0A4Z1T2T7</accession>
<protein>
    <submittedName>
        <fullName evidence="5">Serine/threonine-protein phosphatase 2B regulatory subunit</fullName>
    </submittedName>
</protein>
<dbReference type="VEuPathDB" id="GiardiaDB:GMRT_13538"/>
<organism evidence="5 6">
    <name type="scientific">Giardia muris</name>
    <dbReference type="NCBI Taxonomy" id="5742"/>
    <lineage>
        <taxon>Eukaryota</taxon>
        <taxon>Metamonada</taxon>
        <taxon>Diplomonadida</taxon>
        <taxon>Hexamitidae</taxon>
        <taxon>Giardiinae</taxon>
        <taxon>Giardia</taxon>
    </lineage>
</organism>
<feature type="domain" description="EF-hand" evidence="4">
    <location>
        <begin position="92"/>
        <end position="127"/>
    </location>
</feature>
<dbReference type="GO" id="GO:0005509">
    <property type="term" value="F:calcium ion binding"/>
    <property type="evidence" value="ECO:0007669"/>
    <property type="project" value="InterPro"/>
</dbReference>
<dbReference type="Gene3D" id="1.10.238.10">
    <property type="entry name" value="EF-hand"/>
    <property type="match status" value="1"/>
</dbReference>
<dbReference type="EMBL" id="VDLU01000001">
    <property type="protein sequence ID" value="TNJ29958.1"/>
    <property type="molecule type" value="Genomic_DNA"/>
</dbReference>
<keyword evidence="2" id="KW-0677">Repeat</keyword>
<name>A0A4Z1T2T7_GIAMU</name>
<dbReference type="InterPro" id="IPR011992">
    <property type="entry name" value="EF-hand-dom_pair"/>
</dbReference>
<dbReference type="PROSITE" id="PS50222">
    <property type="entry name" value="EF_HAND_2"/>
    <property type="match status" value="1"/>
</dbReference>
<keyword evidence="3" id="KW-0106">Calcium</keyword>
<evidence type="ECO:0000256" key="1">
    <source>
        <dbReference type="ARBA" id="ARBA00022723"/>
    </source>
</evidence>
<dbReference type="OrthoDB" id="191686at2759"/>
<gene>
    <name evidence="5" type="ORF">GMRT_13538</name>
</gene>
<reference evidence="5 6" key="1">
    <citation type="submission" date="2019-05" db="EMBL/GenBank/DDBJ databases">
        <title>The compact genome of Giardia muris reveals important steps in the evolution of intestinal protozoan parasites.</title>
        <authorList>
            <person name="Xu F."/>
            <person name="Jimenez-Gonzalez A."/>
            <person name="Einarsson E."/>
            <person name="Astvaldsson A."/>
            <person name="Peirasmaki D."/>
            <person name="Eckmann L."/>
            <person name="Andersson J.O."/>
            <person name="Svard S.G."/>
            <person name="Jerlstrom-Hultqvist J."/>
        </authorList>
    </citation>
    <scope>NUCLEOTIDE SEQUENCE [LARGE SCALE GENOMIC DNA]</scope>
    <source>
        <strain evidence="5 6">Roberts-Thomson</strain>
    </source>
</reference>
<dbReference type="Proteomes" id="UP000315496">
    <property type="component" value="Chromosome 1"/>
</dbReference>
<dbReference type="SUPFAM" id="SSF47473">
    <property type="entry name" value="EF-hand"/>
    <property type="match status" value="1"/>
</dbReference>
<comment type="caution">
    <text evidence="5">The sequence shown here is derived from an EMBL/GenBank/DDBJ whole genome shotgun (WGS) entry which is preliminary data.</text>
</comment>